<dbReference type="InterPro" id="IPR018490">
    <property type="entry name" value="cNMP-bd_dom_sf"/>
</dbReference>
<protein>
    <submittedName>
        <fullName evidence="4">Uncharacterized membrane protein</fullName>
    </submittedName>
</protein>
<proteinExistence type="predicted"/>
<dbReference type="PANTHER" id="PTHR41386:SF1">
    <property type="entry name" value="MEMBRANE PROTEIN"/>
    <property type="match status" value="1"/>
</dbReference>
<sequence length="288" mass="32369">MPCTPSELRHVPLFSLLDDDELDVLAQQVELRNFTARQRIYKAGDEALRAFVVIDGSVSVTLIDEDGQEVPFAEPHHGDFFGFASLLENVPHHTTAIALEATTCVEIDRHDIEVLLSKKPMAGLDMLTVLARDIHSAQSLVRERAARNPEDLIDETETFGQRIADGVASFGGSWTFIITFAVVLLGYTGLSIALVHFHGTSWDPYPFILLNLFLSMLAAIQAPVIMMSQNRQDTRDRLRSEHNFAVNRRAEAEVQALTRKLNFLTDKMADVEDELRSGLELHRKEHHE</sequence>
<dbReference type="Proteomes" id="UP000236728">
    <property type="component" value="Unassembled WGS sequence"/>
</dbReference>
<reference evidence="4 5" key="1">
    <citation type="submission" date="2016-10" db="EMBL/GenBank/DDBJ databases">
        <authorList>
            <person name="de Groot N.N."/>
        </authorList>
    </citation>
    <scope>NUCLEOTIDE SEQUENCE [LARGE SCALE GENOMIC DNA]</scope>
    <source>
        <strain evidence="4 5">DSM 22489</strain>
    </source>
</reference>
<keyword evidence="2" id="KW-1133">Transmembrane helix</keyword>
<keyword evidence="2" id="KW-0472">Membrane</keyword>
<dbReference type="PROSITE" id="PS50042">
    <property type="entry name" value="CNMP_BINDING_3"/>
    <property type="match status" value="1"/>
</dbReference>
<dbReference type="RefSeq" id="WP_103933073.1">
    <property type="nucleotide sequence ID" value="NZ_FNVA01000003.1"/>
</dbReference>
<dbReference type="InterPro" id="IPR000595">
    <property type="entry name" value="cNMP-bd_dom"/>
</dbReference>
<feature type="coiled-coil region" evidence="1">
    <location>
        <begin position="235"/>
        <end position="274"/>
    </location>
</feature>
<dbReference type="SUPFAM" id="SSF51206">
    <property type="entry name" value="cAMP-binding domain-like"/>
    <property type="match status" value="1"/>
</dbReference>
<dbReference type="OrthoDB" id="9795736at2"/>
<dbReference type="Pfam" id="PF06210">
    <property type="entry name" value="DUF1003"/>
    <property type="match status" value="1"/>
</dbReference>
<keyword evidence="5" id="KW-1185">Reference proteome</keyword>
<feature type="transmembrane region" description="Helical" evidence="2">
    <location>
        <begin position="174"/>
        <end position="195"/>
    </location>
</feature>
<gene>
    <name evidence="4" type="ORF">SAMN05421819_2198</name>
</gene>
<dbReference type="CDD" id="cd00038">
    <property type="entry name" value="CAP_ED"/>
    <property type="match status" value="1"/>
</dbReference>
<dbReference type="EMBL" id="FNVA01000003">
    <property type="protein sequence ID" value="SEG20771.1"/>
    <property type="molecule type" value="Genomic_DNA"/>
</dbReference>
<organism evidence="4 5">
    <name type="scientific">Bryocella elongata</name>
    <dbReference type="NCBI Taxonomy" id="863522"/>
    <lineage>
        <taxon>Bacteria</taxon>
        <taxon>Pseudomonadati</taxon>
        <taxon>Acidobacteriota</taxon>
        <taxon>Terriglobia</taxon>
        <taxon>Terriglobales</taxon>
        <taxon>Acidobacteriaceae</taxon>
        <taxon>Bryocella</taxon>
    </lineage>
</organism>
<name>A0A1H5Y9S3_9BACT</name>
<accession>A0A1H5Y9S3</accession>
<evidence type="ECO:0000313" key="5">
    <source>
        <dbReference type="Proteomes" id="UP000236728"/>
    </source>
</evidence>
<feature type="transmembrane region" description="Helical" evidence="2">
    <location>
        <begin position="207"/>
        <end position="227"/>
    </location>
</feature>
<feature type="domain" description="Cyclic nucleotide-binding" evidence="3">
    <location>
        <begin position="13"/>
        <end position="116"/>
    </location>
</feature>
<dbReference type="AlphaFoldDB" id="A0A1H5Y9S3"/>
<dbReference type="SMART" id="SM00100">
    <property type="entry name" value="cNMP"/>
    <property type="match status" value="1"/>
</dbReference>
<evidence type="ECO:0000256" key="2">
    <source>
        <dbReference type="SAM" id="Phobius"/>
    </source>
</evidence>
<keyword evidence="2" id="KW-0812">Transmembrane</keyword>
<dbReference type="InterPro" id="IPR010406">
    <property type="entry name" value="DUF1003"/>
</dbReference>
<keyword evidence="1" id="KW-0175">Coiled coil</keyword>
<evidence type="ECO:0000313" key="4">
    <source>
        <dbReference type="EMBL" id="SEG20771.1"/>
    </source>
</evidence>
<dbReference type="InterPro" id="IPR014710">
    <property type="entry name" value="RmlC-like_jellyroll"/>
</dbReference>
<dbReference type="Pfam" id="PF00027">
    <property type="entry name" value="cNMP_binding"/>
    <property type="match status" value="1"/>
</dbReference>
<evidence type="ECO:0000256" key="1">
    <source>
        <dbReference type="SAM" id="Coils"/>
    </source>
</evidence>
<dbReference type="PROSITE" id="PS00387">
    <property type="entry name" value="PPASE"/>
    <property type="match status" value="1"/>
</dbReference>
<evidence type="ECO:0000259" key="3">
    <source>
        <dbReference type="PROSITE" id="PS50042"/>
    </source>
</evidence>
<dbReference type="PANTHER" id="PTHR41386">
    <property type="entry name" value="INTEGRAL MEMBRANE PROTEIN-RELATED"/>
    <property type="match status" value="1"/>
</dbReference>
<dbReference type="Gene3D" id="2.60.120.10">
    <property type="entry name" value="Jelly Rolls"/>
    <property type="match status" value="1"/>
</dbReference>